<dbReference type="PANTHER" id="PTHR39431">
    <property type="entry name" value="FRPA/C-RELATED PROTEIN"/>
    <property type="match status" value="1"/>
</dbReference>
<keyword evidence="3" id="KW-1185">Reference proteome</keyword>
<sequence>MKIESSMITMNSTREYEAVEFTQIKSEERKWVPEKPAASQDKVSAEDSLSRFLNETKRLLADDNAPLQIKPTSASQNPAASVKSKPDLSVGSTQDSSFPMTDLEDYRLTILKKMLELLSNVKHNDDFYYSGLTESSRRTLDSLSTGYSAPPVLGEIRTATSAGTWVRNVNATHFLSEKESTVFSSVGIAKTQDGRELSFGIDMEMSRSFMKYTDIKWSEQVIMTDPLVINLGNNPASLSNQKFSFDIDSDGKKDNISYLSKGSGYLALDKNGDGKINNGSELFGTQTGNGFEELSSYDTDKNGWIDENDDIYNKLKVWIKEEDGTDKLINLKSADIGAIYLGSSQTDFTLKSAESGQTNGKIRRTGMYLKESTGKAQTAQQIDVSI</sequence>
<reference evidence="2 3" key="1">
    <citation type="submission" date="2020-01" db="EMBL/GenBank/DDBJ databases">
        <title>Genomic analysis of Aminipila sp. CBA3637.</title>
        <authorList>
            <person name="Kim Y.B."/>
            <person name="Roh S.W."/>
        </authorList>
    </citation>
    <scope>NUCLEOTIDE SEQUENCE [LARGE SCALE GENOMIC DNA]</scope>
    <source>
        <strain evidence="2 3">CBA3637</strain>
    </source>
</reference>
<feature type="compositionally biased region" description="Polar residues" evidence="1">
    <location>
        <begin position="70"/>
        <end position="79"/>
    </location>
</feature>
<evidence type="ECO:0000313" key="3">
    <source>
        <dbReference type="Proteomes" id="UP000463883"/>
    </source>
</evidence>
<dbReference type="PANTHER" id="PTHR39431:SF1">
    <property type="entry name" value="FRPA_C-RELATED PROTEIN"/>
    <property type="match status" value="1"/>
</dbReference>
<organism evidence="2 3">
    <name type="scientific">Aminipila terrae</name>
    <dbReference type="NCBI Taxonomy" id="2697030"/>
    <lineage>
        <taxon>Bacteria</taxon>
        <taxon>Bacillati</taxon>
        <taxon>Bacillota</taxon>
        <taxon>Clostridia</taxon>
        <taxon>Peptostreptococcales</taxon>
        <taxon>Anaerovoracaceae</taxon>
        <taxon>Aminipila</taxon>
    </lineage>
</organism>
<proteinExistence type="predicted"/>
<dbReference type="RefSeq" id="WP_162361506.1">
    <property type="nucleotide sequence ID" value="NZ_CP047591.1"/>
</dbReference>
<gene>
    <name evidence="2" type="ORF">Ami3637_04440</name>
</gene>
<dbReference type="AlphaFoldDB" id="A0A6P1MCJ0"/>
<evidence type="ECO:0000256" key="1">
    <source>
        <dbReference type="SAM" id="MobiDB-lite"/>
    </source>
</evidence>
<evidence type="ECO:0000313" key="2">
    <source>
        <dbReference type="EMBL" id="QHI71732.1"/>
    </source>
</evidence>
<dbReference type="Proteomes" id="UP000463883">
    <property type="component" value="Chromosome"/>
</dbReference>
<dbReference type="EMBL" id="CP047591">
    <property type="protein sequence ID" value="QHI71732.1"/>
    <property type="molecule type" value="Genomic_DNA"/>
</dbReference>
<protein>
    <recommendedName>
        <fullName evidence="4">VCBS repeat-containing protein</fullName>
    </recommendedName>
</protein>
<evidence type="ECO:0008006" key="4">
    <source>
        <dbReference type="Google" id="ProtNLM"/>
    </source>
</evidence>
<dbReference type="KEGG" id="amic:Ami3637_04440"/>
<accession>A0A6P1MCJ0</accession>
<name>A0A6P1MCJ0_9FIRM</name>
<feature type="region of interest" description="Disordered" evidence="1">
    <location>
        <begin position="63"/>
        <end position="96"/>
    </location>
</feature>